<dbReference type="Proteomes" id="UP001634394">
    <property type="component" value="Unassembled WGS sequence"/>
</dbReference>
<dbReference type="Gene3D" id="2.10.25.10">
    <property type="entry name" value="Laminin"/>
    <property type="match status" value="2"/>
</dbReference>
<dbReference type="AlphaFoldDB" id="A0ABD3W8Q2"/>
<evidence type="ECO:0000256" key="3">
    <source>
        <dbReference type="ARBA" id="ARBA00023157"/>
    </source>
</evidence>
<protein>
    <recommendedName>
        <fullName evidence="6">EGF-like domain-containing protein</fullName>
    </recommendedName>
</protein>
<feature type="disulfide bond" evidence="4">
    <location>
        <begin position="101"/>
        <end position="110"/>
    </location>
</feature>
<dbReference type="EMBL" id="JBJQND010000008">
    <property type="protein sequence ID" value="KAL3868945.1"/>
    <property type="molecule type" value="Genomic_DNA"/>
</dbReference>
<dbReference type="InterPro" id="IPR051216">
    <property type="entry name" value="Teneurin"/>
</dbReference>
<evidence type="ECO:0000313" key="8">
    <source>
        <dbReference type="Proteomes" id="UP001634394"/>
    </source>
</evidence>
<reference evidence="7 8" key="1">
    <citation type="submission" date="2024-11" db="EMBL/GenBank/DDBJ databases">
        <title>Chromosome-level genome assembly of the freshwater bivalve Anodonta woodiana.</title>
        <authorList>
            <person name="Chen X."/>
        </authorList>
    </citation>
    <scope>NUCLEOTIDE SEQUENCE [LARGE SCALE GENOMIC DNA]</scope>
    <source>
        <strain evidence="7">MN2024</strain>
        <tissue evidence="7">Gills</tissue>
    </source>
</reference>
<accession>A0ABD3W8Q2</accession>
<evidence type="ECO:0000256" key="5">
    <source>
        <dbReference type="SAM" id="Phobius"/>
    </source>
</evidence>
<evidence type="ECO:0000313" key="7">
    <source>
        <dbReference type="EMBL" id="KAL3868945.1"/>
    </source>
</evidence>
<keyword evidence="2" id="KW-0677">Repeat</keyword>
<feature type="domain" description="EGF-like" evidence="6">
    <location>
        <begin position="202"/>
        <end position="237"/>
    </location>
</feature>
<dbReference type="PROSITE" id="PS01186">
    <property type="entry name" value="EGF_2"/>
    <property type="match status" value="2"/>
</dbReference>
<comment type="caution">
    <text evidence="7">The sequence shown here is derived from an EMBL/GenBank/DDBJ whole genome shotgun (WGS) entry which is preliminary data.</text>
</comment>
<name>A0ABD3W8Q2_SINWO</name>
<gene>
    <name evidence="7" type="ORF">ACJMK2_041693</name>
</gene>
<keyword evidence="5" id="KW-0812">Transmembrane</keyword>
<evidence type="ECO:0000256" key="4">
    <source>
        <dbReference type="PROSITE-ProRule" id="PRU00076"/>
    </source>
</evidence>
<keyword evidence="5" id="KW-0472">Membrane</keyword>
<keyword evidence="1 4" id="KW-0245">EGF-like domain</keyword>
<dbReference type="PANTHER" id="PTHR11219:SF69">
    <property type="entry name" value="TENEURIN-A"/>
    <property type="match status" value="1"/>
</dbReference>
<feature type="domain" description="EGF-like" evidence="6">
    <location>
        <begin position="76"/>
        <end position="111"/>
    </location>
</feature>
<proteinExistence type="predicted"/>
<dbReference type="PANTHER" id="PTHR11219">
    <property type="entry name" value="TENEURIN AND N-ACETYLGLUCOSAMINE-1-PHOSPHODIESTER ALPHA-N-ACETYLGLUCOSAMINIDASE"/>
    <property type="match status" value="1"/>
</dbReference>
<keyword evidence="8" id="KW-1185">Reference proteome</keyword>
<dbReference type="InterPro" id="IPR000742">
    <property type="entry name" value="EGF"/>
</dbReference>
<evidence type="ECO:0000259" key="6">
    <source>
        <dbReference type="PROSITE" id="PS50026"/>
    </source>
</evidence>
<evidence type="ECO:0000256" key="1">
    <source>
        <dbReference type="ARBA" id="ARBA00022536"/>
    </source>
</evidence>
<dbReference type="PROSITE" id="PS00022">
    <property type="entry name" value="EGF_1"/>
    <property type="match status" value="2"/>
</dbReference>
<feature type="disulfide bond" evidence="4">
    <location>
        <begin position="227"/>
        <end position="236"/>
    </location>
</feature>
<keyword evidence="3 4" id="KW-1015">Disulfide bond</keyword>
<dbReference type="SMART" id="SM00181">
    <property type="entry name" value="EGF"/>
    <property type="match status" value="4"/>
</dbReference>
<comment type="caution">
    <text evidence="4">Lacks conserved residue(s) required for the propagation of feature annotation.</text>
</comment>
<feature type="disulfide bond" evidence="4">
    <location>
        <begin position="80"/>
        <end position="90"/>
    </location>
</feature>
<dbReference type="PROSITE" id="PS50026">
    <property type="entry name" value="EGF_3"/>
    <property type="match status" value="2"/>
</dbReference>
<evidence type="ECO:0000256" key="2">
    <source>
        <dbReference type="ARBA" id="ARBA00022737"/>
    </source>
</evidence>
<organism evidence="7 8">
    <name type="scientific">Sinanodonta woodiana</name>
    <name type="common">Chinese pond mussel</name>
    <name type="synonym">Anodonta woodiana</name>
    <dbReference type="NCBI Taxonomy" id="1069815"/>
    <lineage>
        <taxon>Eukaryota</taxon>
        <taxon>Metazoa</taxon>
        <taxon>Spiralia</taxon>
        <taxon>Lophotrochozoa</taxon>
        <taxon>Mollusca</taxon>
        <taxon>Bivalvia</taxon>
        <taxon>Autobranchia</taxon>
        <taxon>Heteroconchia</taxon>
        <taxon>Palaeoheterodonta</taxon>
        <taxon>Unionida</taxon>
        <taxon>Unionoidea</taxon>
        <taxon>Unionidae</taxon>
        <taxon>Unioninae</taxon>
        <taxon>Sinanodonta</taxon>
    </lineage>
</organism>
<dbReference type="Pfam" id="PF21795">
    <property type="entry name" value="JAG1-like_EGF2"/>
    <property type="match status" value="1"/>
</dbReference>
<keyword evidence="5" id="KW-1133">Transmembrane helix</keyword>
<feature type="disulfide bond" evidence="4">
    <location>
        <begin position="205"/>
        <end position="215"/>
    </location>
</feature>
<feature type="transmembrane region" description="Helical" evidence="5">
    <location>
        <begin position="6"/>
        <end position="23"/>
    </location>
</feature>
<sequence>MDFTIIYLIFIMFIMYCSGHNILMRKLSLIKRQAVVDKSKICKALGCLNGVCKEEAILDFRIVCICNDGFEGKLCDIPICPMPCGRHGKCLLKNNVKQCECGSGYFGPTCNQTSNYELRIQVQTISRNPEKFISNFKHLSNKPTKDGQLTRSAVEKDLKTWIRPDVCAPGFECKHGRCDQVLLSENKLRCNCDEGWSGVFCDRPCTMQCQNNGYCYADRYGNQFCICPWGFTGNLCGFQRQTFR</sequence>
<dbReference type="SUPFAM" id="SSF57196">
    <property type="entry name" value="EGF/Laminin"/>
    <property type="match status" value="1"/>
</dbReference>